<dbReference type="RefSeq" id="WP_289267560.1">
    <property type="nucleotide sequence ID" value="NZ_OX365700.1"/>
</dbReference>
<keyword evidence="2" id="KW-0456">Lyase</keyword>
<dbReference type="Pfam" id="PF02776">
    <property type="entry name" value="TPP_enzyme_N"/>
    <property type="match status" value="1"/>
</dbReference>
<dbReference type="PANTHER" id="PTHR42818">
    <property type="entry name" value="SULFOPYRUVATE DECARBOXYLASE SUBUNIT ALPHA"/>
    <property type="match status" value="1"/>
</dbReference>
<proteinExistence type="predicted"/>
<dbReference type="PANTHER" id="PTHR42818:SF1">
    <property type="entry name" value="SULFOPYRUVATE DECARBOXYLASE"/>
    <property type="match status" value="1"/>
</dbReference>
<dbReference type="GO" id="GO:0016831">
    <property type="term" value="F:carboxy-lyase activity"/>
    <property type="evidence" value="ECO:0007669"/>
    <property type="project" value="UniProtKB-KW"/>
</dbReference>
<protein>
    <submittedName>
        <fullName evidence="4">Sulfopyruvate decarboxylase subunit alpha</fullName>
    </submittedName>
</protein>
<organism evidence="4 5">
    <name type="scientific">Nitrospira tepida</name>
    <dbReference type="NCBI Taxonomy" id="2973512"/>
    <lineage>
        <taxon>Bacteria</taxon>
        <taxon>Pseudomonadati</taxon>
        <taxon>Nitrospirota</taxon>
        <taxon>Nitrospiria</taxon>
        <taxon>Nitrospirales</taxon>
        <taxon>Nitrospiraceae</taxon>
        <taxon>Nitrospira</taxon>
    </lineage>
</organism>
<evidence type="ECO:0000259" key="3">
    <source>
        <dbReference type="Pfam" id="PF02776"/>
    </source>
</evidence>
<keyword evidence="5" id="KW-1185">Reference proteome</keyword>
<dbReference type="InterPro" id="IPR012001">
    <property type="entry name" value="Thiamin_PyroP_enz_TPP-bd_dom"/>
</dbReference>
<feature type="domain" description="Thiamine pyrophosphate enzyme N-terminal TPP-binding" evidence="3">
    <location>
        <begin position="10"/>
        <end position="118"/>
    </location>
</feature>
<reference evidence="4" key="1">
    <citation type="submission" date="2022-10" db="EMBL/GenBank/DDBJ databases">
        <authorList>
            <person name="Koch H."/>
        </authorList>
    </citation>
    <scope>NUCLEOTIDE SEQUENCE</scope>
    <source>
        <strain evidence="4">DNF</strain>
    </source>
</reference>
<evidence type="ECO:0000313" key="5">
    <source>
        <dbReference type="Proteomes" id="UP001179121"/>
    </source>
</evidence>
<dbReference type="GO" id="GO:0030976">
    <property type="term" value="F:thiamine pyrophosphate binding"/>
    <property type="evidence" value="ECO:0007669"/>
    <property type="project" value="InterPro"/>
</dbReference>
<gene>
    <name evidence="4" type="ORF">DNFV4_01004</name>
</gene>
<accession>A0AA86T2N5</accession>
<evidence type="ECO:0000313" key="4">
    <source>
        <dbReference type="EMBL" id="CAI4030576.1"/>
    </source>
</evidence>
<dbReference type="AlphaFoldDB" id="A0AA86T2N5"/>
<sequence length="171" mass="18839">MSDGNQMIESDVFVEALQEIGIDFFTGVPDSILGGIIETLMERRLYVPATREDEALAMAAGAYMAGKVPAVLMQNSGLGTSLNTLISLNLIYQQPCVLIVSWRGFQGKDAPEHLVMGQTMPQLLDLMKIPHRTLSAGTIKEDLRWTAETFMKQRIPLALIIKKGVIKSLHP</sequence>
<dbReference type="InterPro" id="IPR051818">
    <property type="entry name" value="TPP_dependent_decarboxylase"/>
</dbReference>
<dbReference type="EMBL" id="OX365700">
    <property type="protein sequence ID" value="CAI4030576.1"/>
    <property type="molecule type" value="Genomic_DNA"/>
</dbReference>
<keyword evidence="1" id="KW-0210">Decarboxylase</keyword>
<dbReference type="InterPro" id="IPR029061">
    <property type="entry name" value="THDP-binding"/>
</dbReference>
<name>A0AA86T2N5_9BACT</name>
<dbReference type="KEGG" id="nti:DNFV4_01004"/>
<evidence type="ECO:0000256" key="2">
    <source>
        <dbReference type="ARBA" id="ARBA00023239"/>
    </source>
</evidence>
<dbReference type="Gene3D" id="3.40.50.970">
    <property type="match status" value="1"/>
</dbReference>
<evidence type="ECO:0000256" key="1">
    <source>
        <dbReference type="ARBA" id="ARBA00022793"/>
    </source>
</evidence>
<dbReference type="SUPFAM" id="SSF52518">
    <property type="entry name" value="Thiamin diphosphate-binding fold (THDP-binding)"/>
    <property type="match status" value="1"/>
</dbReference>
<dbReference type="Proteomes" id="UP001179121">
    <property type="component" value="Chromosome"/>
</dbReference>